<evidence type="ECO:0000256" key="11">
    <source>
        <dbReference type="ARBA" id="ARBA00023136"/>
    </source>
</evidence>
<evidence type="ECO:0000256" key="6">
    <source>
        <dbReference type="ARBA" id="ARBA00022692"/>
    </source>
</evidence>
<feature type="chain" id="PRO_5029458592" description="Tissue factor" evidence="18">
    <location>
        <begin position="17"/>
        <end position="282"/>
    </location>
</feature>
<evidence type="ECO:0000256" key="14">
    <source>
        <dbReference type="ARBA" id="ARBA00023180"/>
    </source>
</evidence>
<evidence type="ECO:0000313" key="22">
    <source>
        <dbReference type="Proteomes" id="UP000593565"/>
    </source>
</evidence>
<comment type="function">
    <text evidence="1">Initiates blood coagulation by forming a complex with circulating factor VII or VIIa. The [TF:VIIa] complex activates factors IX or X by specific limited proteolysis. TF plays a role in normal hemostasis by initiating the cell-surface assembly and propagation of the coagulation protease cascade.</text>
</comment>
<sequence>MSVCCWFCFLSASASGSFPKAQNVSWLSFNFKTLLTWSPKPTNYSYTVEFSKLGEDNQRTPHCIQMSETECDLTAELTDLKSKYGADVLSEPLRNTPFELIELPRTASDQFCPYQDTVIGGPKFKIEVSKDERKTTLYVEDIQTAVLNAQKQTRTIQDIFQNDLHYRITYNKAKSSGKKVKISTSSQIELTDLDRGESYCFTVQVVIPSRSTNKQLGESSQVQCSPAGDISFLNDYSTAVIAGGILTIIVIISAVIAVIFICCKRQQEAKNRGKEGVPLKSV</sequence>
<dbReference type="InterPro" id="IPR001187">
    <property type="entry name" value="Tissue_factor"/>
</dbReference>
<dbReference type="InterPro" id="IPR036116">
    <property type="entry name" value="FN3_sf"/>
</dbReference>
<evidence type="ECO:0000256" key="15">
    <source>
        <dbReference type="ARBA" id="ARBA00023288"/>
    </source>
</evidence>
<dbReference type="GO" id="GO:0004896">
    <property type="term" value="F:cytokine receptor activity"/>
    <property type="evidence" value="ECO:0007669"/>
    <property type="project" value="TreeGrafter"/>
</dbReference>
<dbReference type="InterPro" id="IPR015373">
    <property type="entry name" value="Interferon/interleukin_rcp_dom"/>
</dbReference>
<dbReference type="PANTHER" id="PTHR20859:SF22">
    <property type="entry name" value="TISSUE FACTOR"/>
    <property type="match status" value="1"/>
</dbReference>
<keyword evidence="22" id="KW-1185">Reference proteome</keyword>
<evidence type="ECO:0000256" key="16">
    <source>
        <dbReference type="ARBA" id="ARBA00031171"/>
    </source>
</evidence>
<keyword evidence="11 17" id="KW-0472">Membrane</keyword>
<keyword evidence="8 18" id="KW-0732">Signal</keyword>
<keyword evidence="9 17" id="KW-1133">Transmembrane helix</keyword>
<evidence type="ECO:0000256" key="7">
    <source>
        <dbReference type="ARBA" id="ARBA00022696"/>
    </source>
</evidence>
<keyword evidence="13" id="KW-1015">Disulfide bond</keyword>
<gene>
    <name evidence="21" type="ORF">AMELA_G00078920</name>
</gene>
<comment type="similarity">
    <text evidence="3">Belongs to the tissue factor family.</text>
</comment>
<dbReference type="PANTHER" id="PTHR20859">
    <property type="entry name" value="INTERFERON/INTERLEUKIN RECEPTOR"/>
    <property type="match status" value="1"/>
</dbReference>
<evidence type="ECO:0000256" key="9">
    <source>
        <dbReference type="ARBA" id="ARBA00022989"/>
    </source>
</evidence>
<name>A0A7J6AZF8_AMEME</name>
<dbReference type="Gene3D" id="2.60.40.10">
    <property type="entry name" value="Immunoglobulins"/>
    <property type="match status" value="2"/>
</dbReference>
<dbReference type="FunFam" id="2.60.40.10:FF:000746">
    <property type="entry name" value="Tissue factor"/>
    <property type="match status" value="1"/>
</dbReference>
<evidence type="ECO:0000256" key="17">
    <source>
        <dbReference type="SAM" id="Phobius"/>
    </source>
</evidence>
<dbReference type="Pfam" id="PF01108">
    <property type="entry name" value="Tissue_fac"/>
    <property type="match status" value="1"/>
</dbReference>
<evidence type="ECO:0000256" key="8">
    <source>
        <dbReference type="ARBA" id="ARBA00022729"/>
    </source>
</evidence>
<comment type="subcellular location">
    <subcellularLocation>
        <location evidence="2">Membrane</location>
        <topology evidence="2">Single-pass type I membrane protein</topology>
    </subcellularLocation>
</comment>
<organism evidence="21 22">
    <name type="scientific">Ameiurus melas</name>
    <name type="common">Black bullhead</name>
    <name type="synonym">Silurus melas</name>
    <dbReference type="NCBI Taxonomy" id="219545"/>
    <lineage>
        <taxon>Eukaryota</taxon>
        <taxon>Metazoa</taxon>
        <taxon>Chordata</taxon>
        <taxon>Craniata</taxon>
        <taxon>Vertebrata</taxon>
        <taxon>Euteleostomi</taxon>
        <taxon>Actinopterygii</taxon>
        <taxon>Neopterygii</taxon>
        <taxon>Teleostei</taxon>
        <taxon>Ostariophysi</taxon>
        <taxon>Siluriformes</taxon>
        <taxon>Ictaluridae</taxon>
        <taxon>Ameiurus</taxon>
    </lineage>
</organism>
<evidence type="ECO:0000256" key="4">
    <source>
        <dbReference type="ARBA" id="ARBA00011184"/>
    </source>
</evidence>
<evidence type="ECO:0000256" key="1">
    <source>
        <dbReference type="ARBA" id="ARBA00002201"/>
    </source>
</evidence>
<evidence type="ECO:0000256" key="5">
    <source>
        <dbReference type="ARBA" id="ARBA00018722"/>
    </source>
</evidence>
<dbReference type="SUPFAM" id="SSF49265">
    <property type="entry name" value="Fibronectin type III"/>
    <property type="match status" value="2"/>
</dbReference>
<keyword evidence="7" id="KW-0356">Hemostasis</keyword>
<feature type="domain" description="Interferon/interleukin receptor" evidence="20">
    <location>
        <begin position="117"/>
        <end position="225"/>
    </location>
</feature>
<evidence type="ECO:0000313" key="21">
    <source>
        <dbReference type="EMBL" id="KAF4088100.1"/>
    </source>
</evidence>
<evidence type="ECO:0000256" key="12">
    <source>
        <dbReference type="ARBA" id="ARBA00023139"/>
    </source>
</evidence>
<comment type="caution">
    <text evidence="21">The sequence shown here is derived from an EMBL/GenBank/DDBJ whole genome shotgun (WGS) entry which is preliminary data.</text>
</comment>
<feature type="signal peptide" evidence="18">
    <location>
        <begin position="1"/>
        <end position="16"/>
    </location>
</feature>
<evidence type="ECO:0000259" key="20">
    <source>
        <dbReference type="Pfam" id="PF09294"/>
    </source>
</evidence>
<keyword evidence="6 17" id="KW-0812">Transmembrane</keyword>
<dbReference type="PRINTS" id="PR00346">
    <property type="entry name" value="TISSUEFACTOR"/>
</dbReference>
<dbReference type="Proteomes" id="UP000593565">
    <property type="component" value="Unassembled WGS sequence"/>
</dbReference>
<keyword evidence="10" id="KW-0094">Blood coagulation</keyword>
<keyword evidence="15" id="KW-0449">Lipoprotein</keyword>
<evidence type="ECO:0000256" key="10">
    <source>
        <dbReference type="ARBA" id="ARBA00023084"/>
    </source>
</evidence>
<comment type="subunit">
    <text evidence="4">Interacts with HSPE; the interaction, inhibited by heparin, promotes the generation of activated factor X and activates coagulation in the presence of activated factor VII.</text>
</comment>
<reference evidence="21 22" key="1">
    <citation type="submission" date="2020-02" db="EMBL/GenBank/DDBJ databases">
        <title>A chromosome-scale genome assembly of the black bullhead catfish (Ameiurus melas).</title>
        <authorList>
            <person name="Wen M."/>
            <person name="Zham M."/>
            <person name="Cabau C."/>
            <person name="Klopp C."/>
            <person name="Donnadieu C."/>
            <person name="Roques C."/>
            <person name="Bouchez O."/>
            <person name="Lampietro C."/>
            <person name="Jouanno E."/>
            <person name="Herpin A."/>
            <person name="Louis A."/>
            <person name="Berthelot C."/>
            <person name="Parey E."/>
            <person name="Roest-Crollius H."/>
            <person name="Braasch I."/>
            <person name="Postlethwait J."/>
            <person name="Robinson-Rechavi M."/>
            <person name="Echchiki A."/>
            <person name="Begum T."/>
            <person name="Montfort J."/>
            <person name="Schartl M."/>
            <person name="Bobe J."/>
            <person name="Guiguen Y."/>
        </authorList>
    </citation>
    <scope>NUCLEOTIDE SEQUENCE [LARGE SCALE GENOMIC DNA]</scope>
    <source>
        <strain evidence="21">M_S1</strain>
        <tissue evidence="21">Blood</tissue>
    </source>
</reference>
<dbReference type="InterPro" id="IPR013783">
    <property type="entry name" value="Ig-like_fold"/>
</dbReference>
<dbReference type="AlphaFoldDB" id="A0A7J6AZF8"/>
<dbReference type="OrthoDB" id="8942372at2759"/>
<dbReference type="Pfam" id="PF09294">
    <property type="entry name" value="Interfer-bind"/>
    <property type="match status" value="1"/>
</dbReference>
<dbReference type="InterPro" id="IPR050650">
    <property type="entry name" value="Type-II_Cytokine-TF_Rcpt"/>
</dbReference>
<dbReference type="GO" id="GO:0005886">
    <property type="term" value="C:plasma membrane"/>
    <property type="evidence" value="ECO:0007669"/>
    <property type="project" value="TreeGrafter"/>
</dbReference>
<dbReference type="EMBL" id="JAAGNN010000006">
    <property type="protein sequence ID" value="KAF4088100.1"/>
    <property type="molecule type" value="Genomic_DNA"/>
</dbReference>
<feature type="transmembrane region" description="Helical" evidence="17">
    <location>
        <begin position="239"/>
        <end position="263"/>
    </location>
</feature>
<evidence type="ECO:0000259" key="19">
    <source>
        <dbReference type="Pfam" id="PF01108"/>
    </source>
</evidence>
<evidence type="ECO:0000256" key="13">
    <source>
        <dbReference type="ARBA" id="ARBA00023157"/>
    </source>
</evidence>
<evidence type="ECO:0000256" key="3">
    <source>
        <dbReference type="ARBA" id="ARBA00009197"/>
    </source>
</evidence>
<dbReference type="GO" id="GO:0007596">
    <property type="term" value="P:blood coagulation"/>
    <property type="evidence" value="ECO:0007669"/>
    <property type="project" value="UniProtKB-KW"/>
</dbReference>
<protein>
    <recommendedName>
        <fullName evidence="5">Tissue factor</fullName>
    </recommendedName>
    <alternativeName>
        <fullName evidence="16">Coagulation factor III</fullName>
    </alternativeName>
</protein>
<evidence type="ECO:0000256" key="2">
    <source>
        <dbReference type="ARBA" id="ARBA00004479"/>
    </source>
</evidence>
<feature type="domain" description="Fibronectin type-III" evidence="19">
    <location>
        <begin position="4"/>
        <end position="94"/>
    </location>
</feature>
<keyword evidence="12" id="KW-0564">Palmitate</keyword>
<dbReference type="InterPro" id="IPR003961">
    <property type="entry name" value="FN3_dom"/>
</dbReference>
<proteinExistence type="inferred from homology"/>
<keyword evidence="14" id="KW-0325">Glycoprotein</keyword>
<evidence type="ECO:0000256" key="18">
    <source>
        <dbReference type="SAM" id="SignalP"/>
    </source>
</evidence>
<accession>A0A7J6AZF8</accession>